<accession>A0A931AJJ8</accession>
<dbReference type="AlphaFoldDB" id="A0A931AJJ8"/>
<proteinExistence type="predicted"/>
<keyword evidence="2" id="KW-0472">Membrane</keyword>
<keyword evidence="2" id="KW-1133">Transmembrane helix</keyword>
<keyword evidence="2" id="KW-0812">Transmembrane</keyword>
<dbReference type="InterPro" id="IPR045777">
    <property type="entry name" value="DUF6203"/>
</dbReference>
<name>A0A931AJJ8_9ACTN</name>
<keyword evidence="4" id="KW-1185">Reference proteome</keyword>
<feature type="compositionally biased region" description="Basic residues" evidence="1">
    <location>
        <begin position="71"/>
        <end position="93"/>
    </location>
</feature>
<evidence type="ECO:0000313" key="3">
    <source>
        <dbReference type="EMBL" id="MBF8194217.1"/>
    </source>
</evidence>
<sequence length="93" mass="10348">MPGVPGRSGAFQGVPGVSWGSGEVMKKFIKLLIARRLAATPIGLIVLGLGLLLGRRRRQRRDQHPGERSGRHYRPVGHNRPTRRNRPARPSRV</sequence>
<comment type="caution">
    <text evidence="3">The sequence shown here is derived from an EMBL/GenBank/DDBJ whole genome shotgun (WGS) entry which is preliminary data.</text>
</comment>
<organism evidence="3 4">
    <name type="scientific">Nonomuraea cypriaca</name>
    <dbReference type="NCBI Taxonomy" id="1187855"/>
    <lineage>
        <taxon>Bacteria</taxon>
        <taxon>Bacillati</taxon>
        <taxon>Actinomycetota</taxon>
        <taxon>Actinomycetes</taxon>
        <taxon>Streptosporangiales</taxon>
        <taxon>Streptosporangiaceae</taxon>
        <taxon>Nonomuraea</taxon>
    </lineage>
</organism>
<dbReference type="EMBL" id="JADOGI010000373">
    <property type="protein sequence ID" value="MBF8194217.1"/>
    <property type="molecule type" value="Genomic_DNA"/>
</dbReference>
<feature type="transmembrane region" description="Helical" evidence="2">
    <location>
        <begin position="33"/>
        <end position="53"/>
    </location>
</feature>
<gene>
    <name evidence="3" type="ORF">ITP53_52850</name>
</gene>
<dbReference type="Proteomes" id="UP000605361">
    <property type="component" value="Unassembled WGS sequence"/>
</dbReference>
<evidence type="ECO:0000256" key="2">
    <source>
        <dbReference type="SAM" id="Phobius"/>
    </source>
</evidence>
<dbReference type="Pfam" id="PF19706">
    <property type="entry name" value="DUF6203"/>
    <property type="match status" value="1"/>
</dbReference>
<feature type="region of interest" description="Disordered" evidence="1">
    <location>
        <begin position="1"/>
        <end position="20"/>
    </location>
</feature>
<dbReference type="RefSeq" id="WP_195903049.1">
    <property type="nucleotide sequence ID" value="NZ_JADOGI010000373.1"/>
</dbReference>
<evidence type="ECO:0000313" key="4">
    <source>
        <dbReference type="Proteomes" id="UP000605361"/>
    </source>
</evidence>
<protein>
    <submittedName>
        <fullName evidence="3">Uncharacterized protein</fullName>
    </submittedName>
</protein>
<feature type="region of interest" description="Disordered" evidence="1">
    <location>
        <begin position="56"/>
        <end position="93"/>
    </location>
</feature>
<reference evidence="3" key="1">
    <citation type="submission" date="2020-11" db="EMBL/GenBank/DDBJ databases">
        <title>Whole-genome analyses of Nonomuraea sp. K274.</title>
        <authorList>
            <person name="Veyisoglu A."/>
        </authorList>
    </citation>
    <scope>NUCLEOTIDE SEQUENCE</scope>
    <source>
        <strain evidence="3">K274</strain>
    </source>
</reference>
<evidence type="ECO:0000256" key="1">
    <source>
        <dbReference type="SAM" id="MobiDB-lite"/>
    </source>
</evidence>